<dbReference type="AlphaFoldDB" id="A0AAV6HCT1"/>
<protein>
    <submittedName>
        <fullName evidence="2">Uncharacterized protein</fullName>
    </submittedName>
</protein>
<sequence length="338" mass="37425">MAEALVKRTLPPPQPPAAGKKPRSESQIKSDKKRNRTRVNIGTAFHRWRQLMDMKEMRFDSELATFLLDWYEGPLSSTPMKKRAVLRDLTLTSIGSSDSDKDKHASEKASKASAGVEELARLECSLGEMSIGEEEHLDEKAINDLRNSTIDWAVNPPPVKASDTDDEEQDSSDEEYIPPLSLRLGGALPNVPNFDALPVIGLEETVHDLTADFESEPSTDPDSSTALAADSNVPTVQKAEDIVGAKASIVYDDCLKYLAAFVTPPVKRCTAIKVTGATCQRHPPFLVNIKGKGTASMLEWSCADGHIVWRWVSQPLMKYGLHRLYAEHQHPAIRKQLR</sequence>
<organism evidence="2 3">
    <name type="scientific">Alosa alosa</name>
    <name type="common">allis shad</name>
    <dbReference type="NCBI Taxonomy" id="278164"/>
    <lineage>
        <taxon>Eukaryota</taxon>
        <taxon>Metazoa</taxon>
        <taxon>Chordata</taxon>
        <taxon>Craniata</taxon>
        <taxon>Vertebrata</taxon>
        <taxon>Euteleostomi</taxon>
        <taxon>Actinopterygii</taxon>
        <taxon>Neopterygii</taxon>
        <taxon>Teleostei</taxon>
        <taxon>Clupei</taxon>
        <taxon>Clupeiformes</taxon>
        <taxon>Clupeoidei</taxon>
        <taxon>Clupeidae</taxon>
        <taxon>Alosa</taxon>
    </lineage>
</organism>
<evidence type="ECO:0000313" key="3">
    <source>
        <dbReference type="Proteomes" id="UP000823561"/>
    </source>
</evidence>
<evidence type="ECO:0000256" key="1">
    <source>
        <dbReference type="SAM" id="MobiDB-lite"/>
    </source>
</evidence>
<gene>
    <name evidence="2" type="ORF">AALO_G00046660</name>
</gene>
<accession>A0AAV6HCT1</accession>
<feature type="region of interest" description="Disordered" evidence="1">
    <location>
        <begin position="152"/>
        <end position="174"/>
    </location>
</feature>
<keyword evidence="3" id="KW-1185">Reference proteome</keyword>
<feature type="compositionally biased region" description="Basic and acidic residues" evidence="1">
    <location>
        <begin position="98"/>
        <end position="110"/>
    </location>
</feature>
<dbReference type="EMBL" id="JADWDJ010000003">
    <property type="protein sequence ID" value="KAG5283835.1"/>
    <property type="molecule type" value="Genomic_DNA"/>
</dbReference>
<feature type="region of interest" description="Disordered" evidence="1">
    <location>
        <begin position="94"/>
        <end position="114"/>
    </location>
</feature>
<dbReference type="Proteomes" id="UP000823561">
    <property type="component" value="Chromosome 3"/>
</dbReference>
<reference evidence="2" key="1">
    <citation type="submission" date="2020-10" db="EMBL/GenBank/DDBJ databases">
        <title>Chromosome-scale genome assembly of the Allis shad, Alosa alosa.</title>
        <authorList>
            <person name="Margot Z."/>
            <person name="Christophe K."/>
            <person name="Cabau C."/>
            <person name="Louis A."/>
            <person name="Berthelot C."/>
            <person name="Parey E."/>
            <person name="Roest Crollius H."/>
            <person name="Montfort J."/>
            <person name="Robinson-Rechavi M."/>
            <person name="Bucao C."/>
            <person name="Bouchez O."/>
            <person name="Gislard M."/>
            <person name="Lluch J."/>
            <person name="Milhes M."/>
            <person name="Lampietro C."/>
            <person name="Lopez Roques C."/>
            <person name="Donnadieu C."/>
            <person name="Braasch I."/>
            <person name="Desvignes T."/>
            <person name="Postlethwait J."/>
            <person name="Bobe J."/>
            <person name="Guiguen Y."/>
        </authorList>
    </citation>
    <scope>NUCLEOTIDE SEQUENCE</scope>
    <source>
        <strain evidence="2">M-15738</strain>
        <tissue evidence="2">Blood</tissue>
    </source>
</reference>
<name>A0AAV6HCT1_9TELE</name>
<comment type="caution">
    <text evidence="2">The sequence shown here is derived from an EMBL/GenBank/DDBJ whole genome shotgun (WGS) entry which is preliminary data.</text>
</comment>
<feature type="compositionally biased region" description="Acidic residues" evidence="1">
    <location>
        <begin position="164"/>
        <end position="174"/>
    </location>
</feature>
<feature type="region of interest" description="Disordered" evidence="1">
    <location>
        <begin position="1"/>
        <end position="36"/>
    </location>
</feature>
<evidence type="ECO:0000313" key="2">
    <source>
        <dbReference type="EMBL" id="KAG5283835.1"/>
    </source>
</evidence>
<proteinExistence type="predicted"/>